<evidence type="ECO:0000256" key="7">
    <source>
        <dbReference type="HAMAP-Rule" id="MF_00801"/>
    </source>
</evidence>
<dbReference type="STRING" id="2309.CF15_02200"/>
<dbReference type="OrthoDB" id="7885at2157"/>
<comment type="catalytic activity">
    <reaction evidence="1 7">
        <text>Endonucleolytic cleavage at apurinic or apyrimidinic sites to products with a 5'-phosphate.</text>
        <dbReference type="EC" id="3.1.21.7"/>
    </reaction>
</comment>
<name>A0A0V8RUJ4_PYROC</name>
<feature type="binding site" evidence="7">
    <location>
        <position position="107"/>
    </location>
    <ligand>
        <name>Mg(2+)</name>
        <dbReference type="ChEBI" id="CHEBI:18420"/>
    </ligand>
</feature>
<dbReference type="GO" id="GO:0016891">
    <property type="term" value="F:RNA endonuclease activity producing 5'-phosphomonoesters, hydrolytic mechanism"/>
    <property type="evidence" value="ECO:0007669"/>
    <property type="project" value="TreeGrafter"/>
</dbReference>
<dbReference type="AlphaFoldDB" id="A0A0V8RUJ4"/>
<sequence>MRNPYPSIERLMEIQYRIASRVWKTLQPLPRPPRRAVGLDAAYSRRYGGLAVAALVDTASGRLLDYSVALGEPALEYIPGLLAFREAPLFYTAVQHLREDFDLAIVDGHGISHPRRAGIATHVGLAIGKPTVGVAKKRLHGSEIRVQDPSSCSSHPCVLGYLVDDESRRMAYVVLPSRRTRNPIYVSPGAYIDLGSALQVVLSLLRGTKLPLPTHYADKISKRLARMLDEGAVSPRQLKKGLRRIEDFTGG</sequence>
<dbReference type="GO" id="GO:0006281">
    <property type="term" value="P:DNA repair"/>
    <property type="evidence" value="ECO:0007669"/>
    <property type="project" value="UniProtKB-UniRule"/>
</dbReference>
<dbReference type="EC" id="3.1.21.7" evidence="7"/>
<comment type="function">
    <text evidence="7">DNA repair enzyme involved in the repair of deaminated bases. Selectively cleaves double-stranded DNA at the second phosphodiester bond 3' to a deoxyinosine leaving behind the intact lesion on the nicked DNA.</text>
</comment>
<evidence type="ECO:0000256" key="6">
    <source>
        <dbReference type="ARBA" id="ARBA00022801"/>
    </source>
</evidence>
<dbReference type="HAMAP" id="MF_00801">
    <property type="entry name" value="Endonuclease_5"/>
    <property type="match status" value="1"/>
</dbReference>
<dbReference type="Gene3D" id="3.30.2170.10">
    <property type="entry name" value="archaeoglobus fulgidus dsm 4304 superfamily"/>
    <property type="match status" value="1"/>
</dbReference>
<keyword evidence="9" id="KW-1185">Reference proteome</keyword>
<organism evidence="8 9">
    <name type="scientific">Pyrodictium occultum</name>
    <dbReference type="NCBI Taxonomy" id="2309"/>
    <lineage>
        <taxon>Archaea</taxon>
        <taxon>Thermoproteota</taxon>
        <taxon>Thermoprotei</taxon>
        <taxon>Desulfurococcales</taxon>
        <taxon>Pyrodictiaceae</taxon>
        <taxon>Pyrodictium</taxon>
    </lineage>
</organism>
<dbReference type="CDD" id="cd06559">
    <property type="entry name" value="Endonuclease_V"/>
    <property type="match status" value="1"/>
</dbReference>
<dbReference type="GO" id="GO:0005737">
    <property type="term" value="C:cytoplasm"/>
    <property type="evidence" value="ECO:0007669"/>
    <property type="project" value="UniProtKB-SubCell"/>
</dbReference>
<evidence type="ECO:0000256" key="3">
    <source>
        <dbReference type="ARBA" id="ARBA00022490"/>
    </source>
</evidence>
<evidence type="ECO:0000313" key="9">
    <source>
        <dbReference type="Proteomes" id="UP000053352"/>
    </source>
</evidence>
<dbReference type="InterPro" id="IPR007581">
    <property type="entry name" value="Endonuclease-V"/>
</dbReference>
<keyword evidence="7" id="KW-0460">Magnesium</keyword>
<keyword evidence="7" id="KW-0227">DNA damage</keyword>
<keyword evidence="5 7" id="KW-0255">Endonuclease</keyword>
<comment type="subcellular location">
    <subcellularLocation>
        <location evidence="2 7">Cytoplasm</location>
    </subcellularLocation>
</comment>
<feature type="site" description="Interaction with target DNA" evidence="7">
    <location>
        <position position="77"/>
    </location>
</feature>
<gene>
    <name evidence="7" type="primary">nfi</name>
    <name evidence="8" type="ORF">CF15_02200</name>
</gene>
<comment type="similarity">
    <text evidence="7">Belongs to the endonuclease V family.</text>
</comment>
<comment type="caution">
    <text evidence="8">The sequence shown here is derived from an EMBL/GenBank/DDBJ whole genome shotgun (WGS) entry which is preliminary data.</text>
</comment>
<keyword evidence="4 7" id="KW-0540">Nuclease</keyword>
<dbReference type="EMBL" id="LNTB01000001">
    <property type="protein sequence ID" value="KSW11656.1"/>
    <property type="molecule type" value="Genomic_DNA"/>
</dbReference>
<dbReference type="RefSeq" id="WP_058370333.1">
    <property type="nucleotide sequence ID" value="NZ_LNTB01000001.1"/>
</dbReference>
<keyword evidence="3 7" id="KW-0963">Cytoplasm</keyword>
<dbReference type="GO" id="GO:0003727">
    <property type="term" value="F:single-stranded RNA binding"/>
    <property type="evidence" value="ECO:0007669"/>
    <property type="project" value="TreeGrafter"/>
</dbReference>
<evidence type="ECO:0000256" key="2">
    <source>
        <dbReference type="ARBA" id="ARBA00004496"/>
    </source>
</evidence>
<dbReference type="PANTHER" id="PTHR28511:SF1">
    <property type="entry name" value="ENDONUCLEASE V"/>
    <property type="match status" value="1"/>
</dbReference>
<dbReference type="PANTHER" id="PTHR28511">
    <property type="entry name" value="ENDONUCLEASE V"/>
    <property type="match status" value="1"/>
</dbReference>
<dbReference type="Pfam" id="PF04493">
    <property type="entry name" value="Endonuclease_5"/>
    <property type="match status" value="1"/>
</dbReference>
<accession>A0A0V8RUJ4</accession>
<protein>
    <recommendedName>
        <fullName evidence="7">Endonuclease V</fullName>
        <ecNumber evidence="7">3.1.21.7</ecNumber>
    </recommendedName>
    <alternativeName>
        <fullName evidence="7">Deoxyinosine 3'endonuclease</fullName>
    </alternativeName>
    <alternativeName>
        <fullName evidence="7">Deoxyribonuclease V</fullName>
        <shortName evidence="7">DNase V</shortName>
    </alternativeName>
</protein>
<evidence type="ECO:0000256" key="5">
    <source>
        <dbReference type="ARBA" id="ARBA00022759"/>
    </source>
</evidence>
<evidence type="ECO:0000256" key="1">
    <source>
        <dbReference type="ARBA" id="ARBA00001835"/>
    </source>
</evidence>
<keyword evidence="7" id="KW-0234">DNA repair</keyword>
<evidence type="ECO:0000313" key="8">
    <source>
        <dbReference type="EMBL" id="KSW11656.1"/>
    </source>
</evidence>
<dbReference type="GO" id="GO:0043737">
    <property type="term" value="F:deoxyribonuclease V activity"/>
    <property type="evidence" value="ECO:0007669"/>
    <property type="project" value="UniProtKB-UniRule"/>
</dbReference>
<proteinExistence type="inferred from homology"/>
<dbReference type="GO" id="GO:0000287">
    <property type="term" value="F:magnesium ion binding"/>
    <property type="evidence" value="ECO:0007669"/>
    <property type="project" value="UniProtKB-UniRule"/>
</dbReference>
<keyword evidence="6 7" id="KW-0378">Hydrolase</keyword>
<feature type="binding site" evidence="7">
    <location>
        <position position="40"/>
    </location>
    <ligand>
        <name>Mg(2+)</name>
        <dbReference type="ChEBI" id="CHEBI:18420"/>
    </ligand>
</feature>
<comment type="cofactor">
    <cofactor evidence="7">
        <name>Mg(2+)</name>
        <dbReference type="ChEBI" id="CHEBI:18420"/>
    </cofactor>
</comment>
<keyword evidence="7" id="KW-0479">Metal-binding</keyword>
<evidence type="ECO:0000256" key="4">
    <source>
        <dbReference type="ARBA" id="ARBA00022722"/>
    </source>
</evidence>
<dbReference type="Proteomes" id="UP000053352">
    <property type="component" value="Unassembled WGS sequence"/>
</dbReference>
<reference evidence="8 9" key="1">
    <citation type="submission" date="2015-11" db="EMBL/GenBank/DDBJ databases">
        <title>Genome sequence of Pyrodictium occultum PL-19, a marine hyperthermophilic archaeon isolated from Volcano, Italy.</title>
        <authorList>
            <person name="Utturkar S."/>
            <person name="Huber H."/>
            <person name="Leptihn S."/>
            <person name="Brown S."/>
            <person name="Stetter K.O."/>
            <person name="Podar M."/>
        </authorList>
    </citation>
    <scope>NUCLEOTIDE SEQUENCE [LARGE SCALE GENOMIC DNA]</scope>
    <source>
        <strain evidence="8 9">PL-19</strain>
    </source>
</reference>